<evidence type="ECO:0000256" key="6">
    <source>
        <dbReference type="SAM" id="Phobius"/>
    </source>
</evidence>
<keyword evidence="4 6" id="KW-1133">Transmembrane helix</keyword>
<dbReference type="Gene3D" id="1.20.1250.20">
    <property type="entry name" value="MFS general substrate transporter like domains"/>
    <property type="match status" value="1"/>
</dbReference>
<dbReference type="Pfam" id="PF07690">
    <property type="entry name" value="MFS_1"/>
    <property type="match status" value="1"/>
</dbReference>
<comment type="caution">
    <text evidence="7">The sequence shown here is derived from an EMBL/GenBank/DDBJ whole genome shotgun (WGS) entry which is preliminary data.</text>
</comment>
<dbReference type="PANTHER" id="PTHR43124">
    <property type="entry name" value="PURINE EFFLUX PUMP PBUE"/>
    <property type="match status" value="1"/>
</dbReference>
<keyword evidence="5 6" id="KW-0472">Membrane</keyword>
<feature type="transmembrane region" description="Helical" evidence="6">
    <location>
        <begin position="310"/>
        <end position="328"/>
    </location>
</feature>
<feature type="transmembrane region" description="Helical" evidence="6">
    <location>
        <begin position="103"/>
        <end position="121"/>
    </location>
</feature>
<feature type="transmembrane region" description="Helical" evidence="6">
    <location>
        <begin position="76"/>
        <end position="96"/>
    </location>
</feature>
<organism evidence="7 8">
    <name type="scientific">Nocardia carnea</name>
    <dbReference type="NCBI Taxonomy" id="37328"/>
    <lineage>
        <taxon>Bacteria</taxon>
        <taxon>Bacillati</taxon>
        <taxon>Actinomycetota</taxon>
        <taxon>Actinomycetes</taxon>
        <taxon>Mycobacteriales</taxon>
        <taxon>Nocardiaceae</taxon>
        <taxon>Nocardia</taxon>
    </lineage>
</organism>
<feature type="transmembrane region" description="Helical" evidence="6">
    <location>
        <begin position="240"/>
        <end position="265"/>
    </location>
</feature>
<protein>
    <submittedName>
        <fullName evidence="7">MFS transporter</fullName>
    </submittedName>
</protein>
<proteinExistence type="predicted"/>
<feature type="transmembrane region" description="Helical" evidence="6">
    <location>
        <begin position="334"/>
        <end position="358"/>
    </location>
</feature>
<dbReference type="GeneID" id="93504984"/>
<feature type="transmembrane region" description="Helical" evidence="6">
    <location>
        <begin position="127"/>
        <end position="150"/>
    </location>
</feature>
<reference evidence="7 8" key="1">
    <citation type="submission" date="2024-10" db="EMBL/GenBank/DDBJ databases">
        <title>The Natural Products Discovery Center: Release of the First 8490 Sequenced Strains for Exploring Actinobacteria Biosynthetic Diversity.</title>
        <authorList>
            <person name="Kalkreuter E."/>
            <person name="Kautsar S.A."/>
            <person name="Yang D."/>
            <person name="Bader C.D."/>
            <person name="Teijaro C.N."/>
            <person name="Fluegel L."/>
            <person name="Davis C.M."/>
            <person name="Simpson J.R."/>
            <person name="Lauterbach L."/>
            <person name="Steele A.D."/>
            <person name="Gui C."/>
            <person name="Meng S."/>
            <person name="Li G."/>
            <person name="Viehrig K."/>
            <person name="Ye F."/>
            <person name="Su P."/>
            <person name="Kiefer A.F."/>
            <person name="Nichols A."/>
            <person name="Cepeda A.J."/>
            <person name="Yan W."/>
            <person name="Fan B."/>
            <person name="Jiang Y."/>
            <person name="Adhikari A."/>
            <person name="Zheng C.-J."/>
            <person name="Schuster L."/>
            <person name="Cowan T.M."/>
            <person name="Smanski M.J."/>
            <person name="Chevrette M.G."/>
            <person name="De Carvalho L.P.S."/>
            <person name="Shen B."/>
        </authorList>
    </citation>
    <scope>NUCLEOTIDE SEQUENCE [LARGE SCALE GENOMIC DNA]</scope>
    <source>
        <strain evidence="7 8">NPDC020568</strain>
    </source>
</reference>
<evidence type="ECO:0000256" key="3">
    <source>
        <dbReference type="ARBA" id="ARBA00022692"/>
    </source>
</evidence>
<evidence type="ECO:0000256" key="4">
    <source>
        <dbReference type="ARBA" id="ARBA00022989"/>
    </source>
</evidence>
<feature type="transmembrane region" description="Helical" evidence="6">
    <location>
        <begin position="190"/>
        <end position="209"/>
    </location>
</feature>
<sequence length="426" mass="43422">MIDDRMNTSAADAANLSRATELETSGEHQISDSRMVRALWPVSTAAIIGLFPFTIYSTFLVPIAATAGAPESGIGFLRGLGGLAALVAGIAVAPLLARWSKQYVAVAALILLAAASVLATTGSFAALTVFCLGIGIATALLTPALLTLATARFSGPGNIGRAATMVTAIQSLAAVLAGPVIGVMGSWQGWQGALWLTAAASVLIAVGLLRSRARETTPPAPPVSLGYFASFRALRVQPDLLALITVAALRTTSFMGYLAFLAVFYNDRFDLTASAFTLVWTLSGASFFLGNYLTGRWIRDPDSMTGRHPAVVLTTGLLGALLAVLGVFHTTALLPALAATALMGFGHAVVAAQVTTSLARRSGDLSATAFSLNAAGMSLGVFAGSVLGGLGLAAGGHTGLALALSLPTILALTLVPVTTRTGTRPG</sequence>
<keyword evidence="8" id="KW-1185">Reference proteome</keyword>
<feature type="transmembrane region" description="Helical" evidence="6">
    <location>
        <begin position="271"/>
        <end position="289"/>
    </location>
</feature>
<dbReference type="RefSeq" id="WP_051157451.1">
    <property type="nucleotide sequence ID" value="NZ_JBIRUQ010000001.1"/>
</dbReference>
<comment type="subcellular location">
    <subcellularLocation>
        <location evidence="1">Cell membrane</location>
        <topology evidence="1">Multi-pass membrane protein</topology>
    </subcellularLocation>
</comment>
<evidence type="ECO:0000256" key="5">
    <source>
        <dbReference type="ARBA" id="ARBA00023136"/>
    </source>
</evidence>
<name>A0ABW7TLR6_9NOCA</name>
<dbReference type="SUPFAM" id="SSF103473">
    <property type="entry name" value="MFS general substrate transporter"/>
    <property type="match status" value="1"/>
</dbReference>
<keyword evidence="3 6" id="KW-0812">Transmembrane</keyword>
<feature type="transmembrane region" description="Helical" evidence="6">
    <location>
        <begin position="162"/>
        <end position="184"/>
    </location>
</feature>
<dbReference type="PANTHER" id="PTHR43124:SF3">
    <property type="entry name" value="CHLORAMPHENICOL EFFLUX PUMP RV0191"/>
    <property type="match status" value="1"/>
</dbReference>
<accession>A0ABW7TLR6</accession>
<evidence type="ECO:0000256" key="2">
    <source>
        <dbReference type="ARBA" id="ARBA00022475"/>
    </source>
</evidence>
<keyword evidence="2" id="KW-1003">Cell membrane</keyword>
<feature type="transmembrane region" description="Helical" evidence="6">
    <location>
        <begin position="370"/>
        <end position="394"/>
    </location>
</feature>
<dbReference type="Proteomes" id="UP001611263">
    <property type="component" value="Unassembled WGS sequence"/>
</dbReference>
<dbReference type="EMBL" id="JBIRUQ010000001">
    <property type="protein sequence ID" value="MFI1460543.1"/>
    <property type="molecule type" value="Genomic_DNA"/>
</dbReference>
<dbReference type="InterPro" id="IPR011701">
    <property type="entry name" value="MFS"/>
</dbReference>
<dbReference type="InterPro" id="IPR050189">
    <property type="entry name" value="MFS_Efflux_Transporters"/>
</dbReference>
<feature type="transmembrane region" description="Helical" evidence="6">
    <location>
        <begin position="400"/>
        <end position="419"/>
    </location>
</feature>
<feature type="transmembrane region" description="Helical" evidence="6">
    <location>
        <begin position="38"/>
        <end position="64"/>
    </location>
</feature>
<evidence type="ECO:0000313" key="7">
    <source>
        <dbReference type="EMBL" id="MFI1460543.1"/>
    </source>
</evidence>
<gene>
    <name evidence="7" type="ORF">ACH4WX_07455</name>
</gene>
<evidence type="ECO:0000256" key="1">
    <source>
        <dbReference type="ARBA" id="ARBA00004651"/>
    </source>
</evidence>
<evidence type="ECO:0000313" key="8">
    <source>
        <dbReference type="Proteomes" id="UP001611263"/>
    </source>
</evidence>
<dbReference type="InterPro" id="IPR036259">
    <property type="entry name" value="MFS_trans_sf"/>
</dbReference>